<reference evidence="2" key="2">
    <citation type="submission" date="2014-09" db="EMBL/GenBank/DDBJ databases">
        <title>Criblamydia sequanensis harbors a mega-plasmid encoding arsenite resistance.</title>
        <authorList>
            <person name="Bertelli C."/>
            <person name="Goesmann A."/>
            <person name="Greub G."/>
        </authorList>
    </citation>
    <scope>NUCLEOTIDE SEQUENCE [LARGE SCALE GENOMIC DNA]</scope>
    <source>
        <strain evidence="2">CRIB-18</strain>
    </source>
</reference>
<feature type="transmembrane region" description="Helical" evidence="1">
    <location>
        <begin position="12"/>
        <end position="31"/>
    </location>
</feature>
<accession>A0A090CY32</accession>
<keyword evidence="3" id="KW-1185">Reference proteome</keyword>
<evidence type="ECO:0000256" key="1">
    <source>
        <dbReference type="SAM" id="Phobius"/>
    </source>
</evidence>
<sequence>MLYFDTINKSFKFFKWASLLLIFLPFLLAFFSENRDNALSLVLFFEMLFIPLFFLSVTLSAGAVWVASIFFNSLEKVDLGLALSPFFPGILLTALVSIVGMVGLPETFSLSFFFNRLWPHVILIGGAACLLGVWGGVMLIPKAFSESRQASIEEGRDQDLSFRLLKINMSLQLLAALTAFMLFFFLKDTYA</sequence>
<feature type="transmembrane region" description="Helical" evidence="1">
    <location>
        <begin position="122"/>
        <end position="144"/>
    </location>
</feature>
<evidence type="ECO:0000313" key="2">
    <source>
        <dbReference type="EMBL" id="CDR33106.1"/>
    </source>
</evidence>
<keyword evidence="1" id="KW-0812">Transmembrane</keyword>
<keyword evidence="1" id="KW-0472">Membrane</keyword>
<organism evidence="2 3">
    <name type="scientific">Candidatus Criblamydia sequanensis CRIB-18</name>
    <dbReference type="NCBI Taxonomy" id="1437425"/>
    <lineage>
        <taxon>Bacteria</taxon>
        <taxon>Pseudomonadati</taxon>
        <taxon>Chlamydiota</taxon>
        <taxon>Chlamydiia</taxon>
        <taxon>Parachlamydiales</taxon>
        <taxon>Candidatus Criblamydiaceae</taxon>
        <taxon>Candidatus Criblamydia</taxon>
    </lineage>
</organism>
<gene>
    <name evidence="2" type="ORF">CSEC_0267</name>
</gene>
<keyword evidence="1" id="KW-1133">Transmembrane helix</keyword>
<evidence type="ECO:0000313" key="3">
    <source>
        <dbReference type="Proteomes" id="UP000031552"/>
    </source>
</evidence>
<dbReference type="AlphaFoldDB" id="A0A090CY32"/>
<dbReference type="EMBL" id="CCEJ010000001">
    <property type="protein sequence ID" value="CDR33106.1"/>
    <property type="molecule type" value="Genomic_DNA"/>
</dbReference>
<comment type="caution">
    <text evidence="2">The sequence shown here is derived from an EMBL/GenBank/DDBJ whole genome shotgun (WGS) entry which is preliminary data.</text>
</comment>
<reference evidence="2" key="1">
    <citation type="submission" date="2013-12" db="EMBL/GenBank/DDBJ databases">
        <authorList>
            <person name="Linke B."/>
        </authorList>
    </citation>
    <scope>NUCLEOTIDE SEQUENCE [LARGE SCALE GENOMIC DNA]</scope>
    <source>
        <strain evidence="2">CRIB-18</strain>
    </source>
</reference>
<feature type="transmembrane region" description="Helical" evidence="1">
    <location>
        <begin position="165"/>
        <end position="186"/>
    </location>
</feature>
<feature type="transmembrane region" description="Helical" evidence="1">
    <location>
        <begin position="43"/>
        <end position="67"/>
    </location>
</feature>
<proteinExistence type="predicted"/>
<dbReference type="Proteomes" id="UP000031552">
    <property type="component" value="Unassembled WGS sequence"/>
</dbReference>
<feature type="transmembrane region" description="Helical" evidence="1">
    <location>
        <begin position="79"/>
        <end position="102"/>
    </location>
</feature>
<dbReference type="RefSeq" id="WP_041016597.1">
    <property type="nucleotide sequence ID" value="NZ_CCEJ010000001.1"/>
</dbReference>
<protein>
    <submittedName>
        <fullName evidence="2">Membrane protein</fullName>
    </submittedName>
</protein>
<name>A0A090CY32_9BACT</name>